<protein>
    <submittedName>
        <fullName evidence="2">Uncharacterized protein</fullName>
    </submittedName>
</protein>
<reference evidence="2 3" key="1">
    <citation type="journal article" date="2011" name="PLoS ONE">
        <title>The entomopathogenic bacterial endosymbionts xenorhabdus and photorhabdus: convergent lifestyles from divergent genomes.</title>
        <authorList>
            <person name="Chaston J.M."/>
            <person name="Suen G."/>
            <person name="Tucker S.L."/>
            <person name="Andersen A.W."/>
            <person name="Bhasin A."/>
            <person name="Bode E."/>
            <person name="Bode H.B."/>
            <person name="Brachmann A.O."/>
            <person name="Cowles C.E."/>
            <person name="Cowles K.N."/>
            <person name="Darby C."/>
            <person name="de Leon L."/>
            <person name="Drace K."/>
            <person name="Du Z."/>
            <person name="Givaudan A."/>
            <person name="Herbert Tran E.E."/>
            <person name="Jewell K.A."/>
            <person name="Knack J.J."/>
            <person name="Krasomil-Osterfeld K.C."/>
            <person name="Kukor R."/>
            <person name="Lanois A."/>
            <person name="Latreille P."/>
            <person name="Leimgruber N.K."/>
            <person name="Lipke C.M."/>
            <person name="Liu R."/>
            <person name="Lu X."/>
            <person name="Martens E.C."/>
            <person name="Marri P.R."/>
            <person name="Medigue C."/>
            <person name="Menard M.L."/>
            <person name="Miller N.M."/>
            <person name="Morales-Soto N."/>
            <person name="Norton S."/>
            <person name="Ogier J.C."/>
            <person name="Orchard S.S."/>
            <person name="Park D."/>
            <person name="Park Y."/>
            <person name="Qurollo B.A."/>
            <person name="Sugar D.R."/>
            <person name="Richards G.R."/>
            <person name="Rouy Z."/>
            <person name="Slominski B."/>
            <person name="Slominski K."/>
            <person name="Snyder H."/>
            <person name="Tjaden B.C."/>
            <person name="van der Hoeven R."/>
            <person name="Welch R.D."/>
            <person name="Wheeler C."/>
            <person name="Xiang B."/>
            <person name="Barbazuk B."/>
            <person name="Gaudriault S."/>
            <person name="Goodner B."/>
            <person name="Slater S.C."/>
            <person name="Forst S."/>
            <person name="Goldman B.S."/>
            <person name="Goodrich-Blair H."/>
        </authorList>
    </citation>
    <scope>NUCLEOTIDE SEQUENCE [LARGE SCALE GENOMIC DNA]</scope>
    <source>
        <strain evidence="3">ATCC 19061 / DSM 3370 / CCUG 14189 / LMG 1036 / NCIMB 9965 / AN6</strain>
    </source>
</reference>
<feature type="region of interest" description="Disordered" evidence="1">
    <location>
        <begin position="1"/>
        <end position="24"/>
    </location>
</feature>
<dbReference type="HOGENOM" id="CLU_2811491_0_0_6"/>
<dbReference type="Proteomes" id="UP000008075">
    <property type="component" value="Chromosome"/>
</dbReference>
<evidence type="ECO:0000256" key="1">
    <source>
        <dbReference type="SAM" id="MobiDB-lite"/>
    </source>
</evidence>
<dbReference type="EMBL" id="FN667742">
    <property type="protein sequence ID" value="CBJ89289.1"/>
    <property type="molecule type" value="Genomic_DNA"/>
</dbReference>
<keyword evidence="3" id="KW-1185">Reference proteome</keyword>
<gene>
    <name evidence="2" type="ordered locus">XNC1_1218</name>
</gene>
<dbReference type="STRING" id="406817.XNC1_1218"/>
<name>D3V9Q1_XENNA</name>
<evidence type="ECO:0000313" key="2">
    <source>
        <dbReference type="EMBL" id="CBJ89289.1"/>
    </source>
</evidence>
<accession>D3V9Q1</accession>
<sequence>MMNTKRQHALATHRKNHHNSPRLGCKLGYNHLPCRQQKSDSLPNTHFMIHQLLSRVQAHTSDIKIRD</sequence>
<dbReference type="KEGG" id="xne:XNC1_1218"/>
<evidence type="ECO:0000313" key="3">
    <source>
        <dbReference type="Proteomes" id="UP000008075"/>
    </source>
</evidence>
<feature type="compositionally biased region" description="Basic residues" evidence="1">
    <location>
        <begin position="1"/>
        <end position="20"/>
    </location>
</feature>
<organism evidence="2 3">
    <name type="scientific">Xenorhabdus nematophila (strain ATCC 19061 / DSM 3370 / CCUG 14189 / LMG 1036 / NCIMB 9965 / AN6)</name>
    <dbReference type="NCBI Taxonomy" id="406817"/>
    <lineage>
        <taxon>Bacteria</taxon>
        <taxon>Pseudomonadati</taxon>
        <taxon>Pseudomonadota</taxon>
        <taxon>Gammaproteobacteria</taxon>
        <taxon>Enterobacterales</taxon>
        <taxon>Morganellaceae</taxon>
        <taxon>Xenorhabdus</taxon>
    </lineage>
</organism>
<proteinExistence type="predicted"/>
<dbReference type="AlphaFoldDB" id="D3V9Q1"/>